<keyword evidence="1" id="KW-0812">Transmembrane</keyword>
<dbReference type="Proteomes" id="UP000239007">
    <property type="component" value="Unassembled WGS sequence"/>
</dbReference>
<sequence length="96" mass="10931">MDFFNELLETESTLSLVIICLFAFVFWFLPAFLAFFLNRKYFKIIALASIPAGLSFIAWIGLLGWSLSNHIKLPKKVQAATNKMMSKLEKPDNTPT</sequence>
<gene>
    <name evidence="2" type="ORF">BTO11_13775</name>
</gene>
<accession>A0A2S7UX91</accession>
<proteinExistence type="predicted"/>
<dbReference type="InterPro" id="IPR016410">
    <property type="entry name" value="Phage_imm"/>
</dbReference>
<dbReference type="AlphaFoldDB" id="A0A2S7UX91"/>
<reference evidence="2 3" key="1">
    <citation type="submission" date="2016-12" db="EMBL/GenBank/DDBJ databases">
        <title>Diversity of luminous bacteria.</title>
        <authorList>
            <person name="Yoshizawa S."/>
            <person name="Kogure K."/>
        </authorList>
    </citation>
    <scope>NUCLEOTIDE SEQUENCE [LARGE SCALE GENOMIC DNA]</scope>
    <source>
        <strain evidence="2 3">SA4-48</strain>
    </source>
</reference>
<feature type="transmembrane region" description="Helical" evidence="1">
    <location>
        <begin position="44"/>
        <end position="67"/>
    </location>
</feature>
<dbReference type="OrthoDB" id="5771061at2"/>
<evidence type="ECO:0000256" key="1">
    <source>
        <dbReference type="SAM" id="Phobius"/>
    </source>
</evidence>
<organism evidence="2 3">
    <name type="scientific">Psychrosphaera saromensis</name>
    <dbReference type="NCBI Taxonomy" id="716813"/>
    <lineage>
        <taxon>Bacteria</taxon>
        <taxon>Pseudomonadati</taxon>
        <taxon>Pseudomonadota</taxon>
        <taxon>Gammaproteobacteria</taxon>
        <taxon>Alteromonadales</taxon>
        <taxon>Pseudoalteromonadaceae</taxon>
        <taxon>Psychrosphaera</taxon>
    </lineage>
</organism>
<keyword evidence="1" id="KW-1133">Transmembrane helix</keyword>
<feature type="transmembrane region" description="Helical" evidence="1">
    <location>
        <begin position="12"/>
        <end position="37"/>
    </location>
</feature>
<keyword evidence="3" id="KW-1185">Reference proteome</keyword>
<dbReference type="EMBL" id="MSCH01000003">
    <property type="protein sequence ID" value="PQJ54606.1"/>
    <property type="molecule type" value="Genomic_DNA"/>
</dbReference>
<protein>
    <recommendedName>
        <fullName evidence="4">Superinfection immunity protein</fullName>
    </recommendedName>
</protein>
<name>A0A2S7UX91_9GAMM</name>
<evidence type="ECO:0008006" key="4">
    <source>
        <dbReference type="Google" id="ProtNLM"/>
    </source>
</evidence>
<keyword evidence="1" id="KW-0472">Membrane</keyword>
<dbReference type="Pfam" id="PF14373">
    <property type="entry name" value="Imm_superinfect"/>
    <property type="match status" value="1"/>
</dbReference>
<evidence type="ECO:0000313" key="2">
    <source>
        <dbReference type="EMBL" id="PQJ54606.1"/>
    </source>
</evidence>
<comment type="caution">
    <text evidence="2">The sequence shown here is derived from an EMBL/GenBank/DDBJ whole genome shotgun (WGS) entry which is preliminary data.</text>
</comment>
<evidence type="ECO:0000313" key="3">
    <source>
        <dbReference type="Proteomes" id="UP000239007"/>
    </source>
</evidence>
<dbReference type="RefSeq" id="WP_105053126.1">
    <property type="nucleotide sequence ID" value="NZ_BMYG01000001.1"/>
</dbReference>